<evidence type="ECO:0000256" key="10">
    <source>
        <dbReference type="ARBA" id="ARBA00057846"/>
    </source>
</evidence>
<dbReference type="EMBL" id="JAPFRF010000014">
    <property type="protein sequence ID" value="KAJ7311166.1"/>
    <property type="molecule type" value="Genomic_DNA"/>
</dbReference>
<comment type="catalytic activity">
    <reaction evidence="9">
        <text>L-methionyl-tRNA(fMet) + (6R)-10-formyltetrahydrofolate = N-formyl-L-methionyl-tRNA(fMet) + (6S)-5,6,7,8-tetrahydrofolate + H(+)</text>
        <dbReference type="Rhea" id="RHEA:24380"/>
        <dbReference type="Rhea" id="RHEA-COMP:9952"/>
        <dbReference type="Rhea" id="RHEA-COMP:9953"/>
        <dbReference type="ChEBI" id="CHEBI:15378"/>
        <dbReference type="ChEBI" id="CHEBI:57453"/>
        <dbReference type="ChEBI" id="CHEBI:78530"/>
        <dbReference type="ChEBI" id="CHEBI:78844"/>
        <dbReference type="ChEBI" id="CHEBI:195366"/>
        <dbReference type="EC" id="2.1.2.9"/>
    </reaction>
    <physiologicalReaction direction="left-to-right" evidence="9">
        <dbReference type="Rhea" id="RHEA:24381"/>
    </physiologicalReaction>
</comment>
<comment type="caution">
    <text evidence="13">The sequence shown here is derived from an EMBL/GenBank/DDBJ whole genome shotgun (WGS) entry which is preliminary data.</text>
</comment>
<evidence type="ECO:0000313" key="13">
    <source>
        <dbReference type="EMBL" id="KAJ7311166.1"/>
    </source>
</evidence>
<evidence type="ECO:0000256" key="7">
    <source>
        <dbReference type="ARBA" id="ARBA00022946"/>
    </source>
</evidence>
<dbReference type="GO" id="GO:0005739">
    <property type="term" value="C:mitochondrion"/>
    <property type="evidence" value="ECO:0007669"/>
    <property type="project" value="UniProtKB-SubCell"/>
</dbReference>
<evidence type="ECO:0000259" key="11">
    <source>
        <dbReference type="Pfam" id="PF00551"/>
    </source>
</evidence>
<comment type="subcellular location">
    <subcellularLocation>
        <location evidence="1">Mitochondrion</location>
    </subcellularLocation>
</comment>
<gene>
    <name evidence="13" type="ORF">JRQ81_006772</name>
</gene>
<dbReference type="FunFam" id="3.40.50.12230:FF:000003">
    <property type="entry name" value="methionyl-tRNA formyltransferase, mitochondrial"/>
    <property type="match status" value="1"/>
</dbReference>
<dbReference type="OrthoDB" id="10268103at2759"/>
<proteinExistence type="inferred from homology"/>
<evidence type="ECO:0000256" key="5">
    <source>
        <dbReference type="ARBA" id="ARBA00022679"/>
    </source>
</evidence>
<keyword evidence="8" id="KW-0496">Mitochondrion</keyword>
<feature type="domain" description="Formyl transferase N-terminal" evidence="11">
    <location>
        <begin position="105"/>
        <end position="207"/>
    </location>
</feature>
<evidence type="ECO:0000256" key="3">
    <source>
        <dbReference type="ARBA" id="ARBA00012261"/>
    </source>
</evidence>
<organism evidence="13 14">
    <name type="scientific">Phrynocephalus forsythii</name>
    <dbReference type="NCBI Taxonomy" id="171643"/>
    <lineage>
        <taxon>Eukaryota</taxon>
        <taxon>Metazoa</taxon>
        <taxon>Chordata</taxon>
        <taxon>Craniata</taxon>
        <taxon>Vertebrata</taxon>
        <taxon>Euteleostomi</taxon>
        <taxon>Lepidosauria</taxon>
        <taxon>Squamata</taxon>
        <taxon>Bifurcata</taxon>
        <taxon>Unidentata</taxon>
        <taxon>Episquamata</taxon>
        <taxon>Toxicofera</taxon>
        <taxon>Iguania</taxon>
        <taxon>Acrodonta</taxon>
        <taxon>Agamidae</taxon>
        <taxon>Agaminae</taxon>
        <taxon>Phrynocephalus</taxon>
    </lineage>
</organism>
<keyword evidence="7" id="KW-0809">Transit peptide</keyword>
<dbReference type="InterPro" id="IPR005794">
    <property type="entry name" value="Fmt"/>
</dbReference>
<dbReference type="PANTHER" id="PTHR11138">
    <property type="entry name" value="METHIONYL-TRNA FORMYLTRANSFERASE"/>
    <property type="match status" value="1"/>
</dbReference>
<dbReference type="InterPro" id="IPR036477">
    <property type="entry name" value="Formyl_transf_N_sf"/>
</dbReference>
<comment type="function">
    <text evidence="10">Methionyl-tRNA formyltransferase that formylates methionyl-tRNA in mitochondria and is crucial for translation initiation.</text>
</comment>
<reference evidence="13" key="1">
    <citation type="journal article" date="2023" name="DNA Res.">
        <title>Chromosome-level genome assembly of Phrynocephalus forsythii using third-generation DNA sequencing and Hi-C analysis.</title>
        <authorList>
            <person name="Qi Y."/>
            <person name="Zhao W."/>
            <person name="Zhao Y."/>
            <person name="Niu C."/>
            <person name="Cao S."/>
            <person name="Zhang Y."/>
        </authorList>
    </citation>
    <scope>NUCLEOTIDE SEQUENCE</scope>
    <source>
        <tissue evidence="13">Muscle</tissue>
    </source>
</reference>
<evidence type="ECO:0000256" key="1">
    <source>
        <dbReference type="ARBA" id="ARBA00004173"/>
    </source>
</evidence>
<dbReference type="InterPro" id="IPR005793">
    <property type="entry name" value="Formyl_trans_C"/>
</dbReference>
<dbReference type="GO" id="GO:0004479">
    <property type="term" value="F:methionyl-tRNA formyltransferase activity"/>
    <property type="evidence" value="ECO:0007669"/>
    <property type="project" value="UniProtKB-EC"/>
</dbReference>
<protein>
    <recommendedName>
        <fullName evidence="4">Methionyl-tRNA formyltransferase, mitochondrial</fullName>
        <ecNumber evidence="3">2.1.2.9</ecNumber>
    </recommendedName>
</protein>
<sequence>MRSPGWQVWRAGWKRVRGASSSSSPAPGRAQPPWRVLFFGTDRFSVETLRALQAAREPRPNALVDRLEVVTVPSQQPKGLPVKNYAEQFQLPVHFWPDVGSCEDFDVGVVASFGHLLREDLILKFPYGVLNIHPSPLPRWRGPAPIIHTVLNGDTVTGVTVMQIRPKRFDVGPIIKQETFPVPPKCTSKELESALSKLGADMLIAVLQNLPRSLRNTREQPKEGATSAPKVTAAMSCIQWEEQTPEQILRMYCAFETWLPLRTLWMGTVVKLLDVTEVETSPDAIDRLRTENEALPGSVFYDKKSKRLLIRCKEGWVGAKTVVLRKKLTATEFYNGYMHQWFQQDSKMPLSQCRFQTLRLAKTKKSSKSQGLHTSDKT</sequence>
<evidence type="ECO:0000256" key="2">
    <source>
        <dbReference type="ARBA" id="ARBA00010699"/>
    </source>
</evidence>
<dbReference type="Pfam" id="PF02911">
    <property type="entry name" value="Formyl_trans_C"/>
    <property type="match status" value="1"/>
</dbReference>
<evidence type="ECO:0000256" key="4">
    <source>
        <dbReference type="ARBA" id="ARBA00014185"/>
    </source>
</evidence>
<dbReference type="SUPFAM" id="SSF53328">
    <property type="entry name" value="Formyltransferase"/>
    <property type="match status" value="1"/>
</dbReference>
<dbReference type="InterPro" id="IPR041711">
    <property type="entry name" value="Met-tRNA-FMT_N"/>
</dbReference>
<dbReference type="NCBIfam" id="TIGR00460">
    <property type="entry name" value="fmt"/>
    <property type="match status" value="1"/>
</dbReference>
<dbReference type="InterPro" id="IPR002376">
    <property type="entry name" value="Formyl_transf_N"/>
</dbReference>
<name>A0A9Q1ATT9_9SAUR</name>
<evidence type="ECO:0000259" key="12">
    <source>
        <dbReference type="Pfam" id="PF02911"/>
    </source>
</evidence>
<evidence type="ECO:0000256" key="8">
    <source>
        <dbReference type="ARBA" id="ARBA00023128"/>
    </source>
</evidence>
<keyword evidence="5" id="KW-0808">Transferase</keyword>
<dbReference type="PANTHER" id="PTHR11138:SF5">
    <property type="entry name" value="METHIONYL-TRNA FORMYLTRANSFERASE, MITOCHONDRIAL"/>
    <property type="match status" value="1"/>
</dbReference>
<keyword evidence="6" id="KW-0648">Protein biosynthesis</keyword>
<feature type="domain" description="Formyl transferase C-terminal" evidence="12">
    <location>
        <begin position="230"/>
        <end position="337"/>
    </location>
</feature>
<evidence type="ECO:0000256" key="9">
    <source>
        <dbReference type="ARBA" id="ARBA00052555"/>
    </source>
</evidence>
<dbReference type="EC" id="2.1.2.9" evidence="3"/>
<dbReference type="Pfam" id="PF00551">
    <property type="entry name" value="Formyl_trans_N"/>
    <property type="match status" value="1"/>
</dbReference>
<accession>A0A9Q1ATT9</accession>
<dbReference type="AlphaFoldDB" id="A0A9Q1ATT9"/>
<dbReference type="Gene3D" id="3.40.50.12230">
    <property type="match status" value="1"/>
</dbReference>
<dbReference type="CDD" id="cd08646">
    <property type="entry name" value="FMT_core_Met-tRNA-FMT_N"/>
    <property type="match status" value="1"/>
</dbReference>
<keyword evidence="14" id="KW-1185">Reference proteome</keyword>
<dbReference type="Proteomes" id="UP001142489">
    <property type="component" value="Unassembled WGS sequence"/>
</dbReference>
<evidence type="ECO:0000256" key="6">
    <source>
        <dbReference type="ARBA" id="ARBA00022917"/>
    </source>
</evidence>
<evidence type="ECO:0000313" key="14">
    <source>
        <dbReference type="Proteomes" id="UP001142489"/>
    </source>
</evidence>
<comment type="similarity">
    <text evidence="2">Belongs to the Fmt family.</text>
</comment>